<organism evidence="8 9">
    <name type="scientific">Calothrix parasitica NIES-267</name>
    <dbReference type="NCBI Taxonomy" id="1973488"/>
    <lineage>
        <taxon>Bacteria</taxon>
        <taxon>Bacillati</taxon>
        <taxon>Cyanobacteriota</taxon>
        <taxon>Cyanophyceae</taxon>
        <taxon>Nostocales</taxon>
        <taxon>Calotrichaceae</taxon>
        <taxon>Calothrix</taxon>
    </lineage>
</organism>
<feature type="compositionally biased region" description="Basic and acidic residues" evidence="5">
    <location>
        <begin position="1"/>
        <end position="22"/>
    </location>
</feature>
<evidence type="ECO:0000256" key="3">
    <source>
        <dbReference type="ARBA" id="ARBA00022989"/>
    </source>
</evidence>
<dbReference type="GO" id="GO:0012505">
    <property type="term" value="C:endomembrane system"/>
    <property type="evidence" value="ECO:0007669"/>
    <property type="project" value="UniProtKB-SubCell"/>
</dbReference>
<evidence type="ECO:0000313" key="8">
    <source>
        <dbReference type="EMBL" id="BAY86768.1"/>
    </source>
</evidence>
<dbReference type="AlphaFoldDB" id="A0A1Z4M060"/>
<dbReference type="Pfam" id="PF06803">
    <property type="entry name" value="DUF1232"/>
    <property type="match status" value="1"/>
</dbReference>
<evidence type="ECO:0000313" key="9">
    <source>
        <dbReference type="Proteomes" id="UP000218418"/>
    </source>
</evidence>
<evidence type="ECO:0000259" key="7">
    <source>
        <dbReference type="Pfam" id="PF06803"/>
    </source>
</evidence>
<dbReference type="InterPro" id="IPR010652">
    <property type="entry name" value="DUF1232"/>
</dbReference>
<keyword evidence="3 6" id="KW-1133">Transmembrane helix</keyword>
<evidence type="ECO:0000256" key="6">
    <source>
        <dbReference type="SAM" id="Phobius"/>
    </source>
</evidence>
<evidence type="ECO:0000256" key="2">
    <source>
        <dbReference type="ARBA" id="ARBA00022692"/>
    </source>
</evidence>
<dbReference type="EMBL" id="AP018227">
    <property type="protein sequence ID" value="BAY86768.1"/>
    <property type="molecule type" value="Genomic_DNA"/>
</dbReference>
<accession>A0A1Z4M060</accession>
<comment type="subcellular location">
    <subcellularLocation>
        <location evidence="1">Endomembrane system</location>
        <topology evidence="1">Multi-pass membrane protein</topology>
    </subcellularLocation>
</comment>
<dbReference type="Proteomes" id="UP000218418">
    <property type="component" value="Chromosome"/>
</dbReference>
<feature type="domain" description="DUF1232" evidence="7">
    <location>
        <begin position="239"/>
        <end position="272"/>
    </location>
</feature>
<feature type="region of interest" description="Disordered" evidence="5">
    <location>
        <begin position="1"/>
        <end position="38"/>
    </location>
</feature>
<keyword evidence="9" id="KW-1185">Reference proteome</keyword>
<feature type="transmembrane region" description="Helical" evidence="6">
    <location>
        <begin position="315"/>
        <end position="334"/>
    </location>
</feature>
<evidence type="ECO:0000256" key="4">
    <source>
        <dbReference type="ARBA" id="ARBA00023136"/>
    </source>
</evidence>
<keyword evidence="4 6" id="KW-0472">Membrane</keyword>
<reference evidence="8 9" key="1">
    <citation type="submission" date="2017-06" db="EMBL/GenBank/DDBJ databases">
        <title>Genome sequencing of cyanobaciteial culture collection at National Institute for Environmental Studies (NIES).</title>
        <authorList>
            <person name="Hirose Y."/>
            <person name="Shimura Y."/>
            <person name="Fujisawa T."/>
            <person name="Nakamura Y."/>
            <person name="Kawachi M."/>
        </authorList>
    </citation>
    <scope>NUCLEOTIDE SEQUENCE [LARGE SCALE GENOMIC DNA]</scope>
    <source>
        <strain evidence="8 9">NIES-267</strain>
    </source>
</reference>
<proteinExistence type="predicted"/>
<keyword evidence="2 6" id="KW-0812">Transmembrane</keyword>
<evidence type="ECO:0000256" key="1">
    <source>
        <dbReference type="ARBA" id="ARBA00004127"/>
    </source>
</evidence>
<evidence type="ECO:0000256" key="5">
    <source>
        <dbReference type="SAM" id="MobiDB-lite"/>
    </source>
</evidence>
<name>A0A1Z4M060_9CYAN</name>
<protein>
    <recommendedName>
        <fullName evidence="7">DUF1232 domain-containing protein</fullName>
    </recommendedName>
</protein>
<sequence length="337" mass="37903">MGIKDRFSGNSKKESNEVETYKTIDVQPSPPDETPSEAEEGFIKQIWNKFRKDSHSDESVKAEPKIETAQEIKSIHREVEAEEIKEIKEIKQKNRLQSFIQNIFKKDKSISLESPTNTVEQVEPQIVSEPTVKTSSKTSSNKIKKLFSQLTQKEKEQIQTEEAIEEIEGRLEKTTNSGKIKNIFEKLVKSVNPQDIQTYIQKITEKLPSMNRGPIKEMWPKIQSLFQMVLDPKAAWTSKALGIGALLYLISPFDAIPDVIPVLGLTDDAAVIVSVVSTLAFELSKYAKQSANKGIEVAEELADIEVRKYNRIVKITLTGSIIAAILAIAVKIILKHI</sequence>
<gene>
    <name evidence="8" type="ORF">NIES267_62790</name>
</gene>